<sequence>MTTETSESEMASSVLSLAVNPGPPQRHGTYYLQHGTDIFLIENTLYKLSRDVLCSDSQVFRDMFTSGVPGESGVQMDGASDQNPIVLQQQCTTNEFNYLLAWLYPGLGRSAPPYTQERLVSILKLAFFYDMEHAKDFAIRELEKRTTGSQENVIQLLVLARCYRVEAWIKHAFEKLIYRRISSFSMEETEAIGTRTMLCLAKTLDAVEEFKKYLAQFPPPIIHNTICIQRDLCNDAYTTQWWMHVGQALLDPSVPISALSVPSFVREVTFTGMTDGCLRKTMDAASDTLIFSTEVDIVDGVLAKLLIMEGFELV</sequence>
<feature type="region of interest" description="Disordered" evidence="1">
    <location>
        <begin position="1"/>
        <end position="20"/>
    </location>
</feature>
<dbReference type="InParanoid" id="A0A0C3B1H4"/>
<dbReference type="SUPFAM" id="SSF54695">
    <property type="entry name" value="POZ domain"/>
    <property type="match status" value="1"/>
</dbReference>
<dbReference type="OrthoDB" id="2801799at2759"/>
<dbReference type="Gene3D" id="3.30.710.10">
    <property type="entry name" value="Potassium Channel Kv1.1, Chain A"/>
    <property type="match status" value="1"/>
</dbReference>
<feature type="compositionally biased region" description="Low complexity" evidence="1">
    <location>
        <begin position="1"/>
        <end position="13"/>
    </location>
</feature>
<evidence type="ECO:0000259" key="2">
    <source>
        <dbReference type="PROSITE" id="PS50097"/>
    </source>
</evidence>
<dbReference type="Proteomes" id="UP000054166">
    <property type="component" value="Unassembled WGS sequence"/>
</dbReference>
<evidence type="ECO:0000313" key="4">
    <source>
        <dbReference type="Proteomes" id="UP000054166"/>
    </source>
</evidence>
<reference evidence="3 4" key="1">
    <citation type="submission" date="2014-04" db="EMBL/GenBank/DDBJ databases">
        <authorList>
            <consortium name="DOE Joint Genome Institute"/>
            <person name="Kuo A."/>
            <person name="Tarkka M."/>
            <person name="Buscot F."/>
            <person name="Kohler A."/>
            <person name="Nagy L.G."/>
            <person name="Floudas D."/>
            <person name="Copeland A."/>
            <person name="Barry K.W."/>
            <person name="Cichocki N."/>
            <person name="Veneault-Fourrey C."/>
            <person name="LaButti K."/>
            <person name="Lindquist E.A."/>
            <person name="Lipzen A."/>
            <person name="Lundell T."/>
            <person name="Morin E."/>
            <person name="Murat C."/>
            <person name="Sun H."/>
            <person name="Tunlid A."/>
            <person name="Henrissat B."/>
            <person name="Grigoriev I.V."/>
            <person name="Hibbett D.S."/>
            <person name="Martin F."/>
            <person name="Nordberg H.P."/>
            <person name="Cantor M.N."/>
            <person name="Hua S.X."/>
        </authorList>
    </citation>
    <scope>NUCLEOTIDE SEQUENCE [LARGE SCALE GENOMIC DNA]</scope>
    <source>
        <strain evidence="3 4">F 1598</strain>
    </source>
</reference>
<dbReference type="AlphaFoldDB" id="A0A0C3B1H4"/>
<dbReference type="PROSITE" id="PS50097">
    <property type="entry name" value="BTB"/>
    <property type="match status" value="1"/>
</dbReference>
<protein>
    <recommendedName>
        <fullName evidence="2">BTB domain-containing protein</fullName>
    </recommendedName>
</protein>
<proteinExistence type="predicted"/>
<dbReference type="STRING" id="765440.A0A0C3B1H4"/>
<name>A0A0C3B1H4_PILCF</name>
<keyword evidence="4" id="KW-1185">Reference proteome</keyword>
<dbReference type="InterPro" id="IPR000210">
    <property type="entry name" value="BTB/POZ_dom"/>
</dbReference>
<evidence type="ECO:0000256" key="1">
    <source>
        <dbReference type="SAM" id="MobiDB-lite"/>
    </source>
</evidence>
<gene>
    <name evidence="3" type="ORF">PILCRDRAFT_9933</name>
</gene>
<accession>A0A0C3B1H4</accession>
<reference evidence="4" key="2">
    <citation type="submission" date="2015-01" db="EMBL/GenBank/DDBJ databases">
        <title>Evolutionary Origins and Diversification of the Mycorrhizal Mutualists.</title>
        <authorList>
            <consortium name="DOE Joint Genome Institute"/>
            <consortium name="Mycorrhizal Genomics Consortium"/>
            <person name="Kohler A."/>
            <person name="Kuo A."/>
            <person name="Nagy L.G."/>
            <person name="Floudas D."/>
            <person name="Copeland A."/>
            <person name="Barry K.W."/>
            <person name="Cichocki N."/>
            <person name="Veneault-Fourrey C."/>
            <person name="LaButti K."/>
            <person name="Lindquist E.A."/>
            <person name="Lipzen A."/>
            <person name="Lundell T."/>
            <person name="Morin E."/>
            <person name="Murat C."/>
            <person name="Riley R."/>
            <person name="Ohm R."/>
            <person name="Sun H."/>
            <person name="Tunlid A."/>
            <person name="Henrissat B."/>
            <person name="Grigoriev I.V."/>
            <person name="Hibbett D.S."/>
            <person name="Martin F."/>
        </authorList>
    </citation>
    <scope>NUCLEOTIDE SEQUENCE [LARGE SCALE GENOMIC DNA]</scope>
    <source>
        <strain evidence="4">F 1598</strain>
    </source>
</reference>
<evidence type="ECO:0000313" key="3">
    <source>
        <dbReference type="EMBL" id="KIM80058.1"/>
    </source>
</evidence>
<dbReference type="EMBL" id="KN833006">
    <property type="protein sequence ID" value="KIM80058.1"/>
    <property type="molecule type" value="Genomic_DNA"/>
</dbReference>
<feature type="domain" description="BTB" evidence="2">
    <location>
        <begin position="38"/>
        <end position="106"/>
    </location>
</feature>
<dbReference type="HOGENOM" id="CLU_047592_4_0_1"/>
<dbReference type="InterPro" id="IPR011333">
    <property type="entry name" value="SKP1/BTB/POZ_sf"/>
</dbReference>
<dbReference type="Pfam" id="PF00651">
    <property type="entry name" value="BTB"/>
    <property type="match status" value="1"/>
</dbReference>
<organism evidence="3 4">
    <name type="scientific">Piloderma croceum (strain F 1598)</name>
    <dbReference type="NCBI Taxonomy" id="765440"/>
    <lineage>
        <taxon>Eukaryota</taxon>
        <taxon>Fungi</taxon>
        <taxon>Dikarya</taxon>
        <taxon>Basidiomycota</taxon>
        <taxon>Agaricomycotina</taxon>
        <taxon>Agaricomycetes</taxon>
        <taxon>Agaricomycetidae</taxon>
        <taxon>Atheliales</taxon>
        <taxon>Atheliaceae</taxon>
        <taxon>Piloderma</taxon>
    </lineage>
</organism>